<dbReference type="RefSeq" id="WP_331848280.1">
    <property type="nucleotide sequence ID" value="NZ_JAZHPZ010000012.1"/>
</dbReference>
<evidence type="ECO:0000313" key="1">
    <source>
        <dbReference type="EMBL" id="MEF2968065.1"/>
    </source>
</evidence>
<proteinExistence type="predicted"/>
<sequence length="282" mass="32194">MNGKFETAYEAFVKSHFCGEAEERKTPHARGRGRKNLIFLRNVWWPLFKSLEYLCPEFEVRDWCGEPFSVDFAYLPGQVKYAIEVKRFVPDVQEDGRSHFSCGLSRELYLQTLGFRVISFAEDDVINRPELCRYLLQMLICRYQAKPQSAETPLFAEMEVVRLALCSSRPLHPGEVAHHLNTDEGTAVSMMQALCTKGWLRPTRVGFGDKTLHYELVRNGIEKGTIGSELTRSGKRQEVDDRGEMVFKLDRVVEIAAGPMYSAQNKPADYGVSLHGDSMQQK</sequence>
<name>A0ABU7VWB7_9BACL</name>
<accession>A0ABU7VWB7</accession>
<reference evidence="1 2" key="1">
    <citation type="submission" date="2024-02" db="EMBL/GenBank/DDBJ databases">
        <title>A nitrogen-fixing paenibacillus bacterium.</title>
        <authorList>
            <person name="Zhang W.L."/>
            <person name="Chen S.F."/>
        </authorList>
    </citation>
    <scope>NUCLEOTIDE SEQUENCE [LARGE SCALE GENOMIC DNA]</scope>
    <source>
        <strain evidence="1 2">M1</strain>
    </source>
</reference>
<keyword evidence="2" id="KW-1185">Reference proteome</keyword>
<evidence type="ECO:0000313" key="2">
    <source>
        <dbReference type="Proteomes" id="UP001306950"/>
    </source>
</evidence>
<evidence type="ECO:0008006" key="3">
    <source>
        <dbReference type="Google" id="ProtNLM"/>
    </source>
</evidence>
<gene>
    <name evidence="1" type="ORF">V3851_19735</name>
</gene>
<comment type="caution">
    <text evidence="1">The sequence shown here is derived from an EMBL/GenBank/DDBJ whole genome shotgun (WGS) entry which is preliminary data.</text>
</comment>
<dbReference type="Proteomes" id="UP001306950">
    <property type="component" value="Unassembled WGS sequence"/>
</dbReference>
<protein>
    <recommendedName>
        <fullName evidence="3">DUF559 domain-containing protein</fullName>
    </recommendedName>
</protein>
<dbReference type="EMBL" id="JAZHPZ010000012">
    <property type="protein sequence ID" value="MEF2968065.1"/>
    <property type="molecule type" value="Genomic_DNA"/>
</dbReference>
<organism evidence="1 2">
    <name type="scientific">Paenibacillus haidiansis</name>
    <dbReference type="NCBI Taxonomy" id="1574488"/>
    <lineage>
        <taxon>Bacteria</taxon>
        <taxon>Bacillati</taxon>
        <taxon>Bacillota</taxon>
        <taxon>Bacilli</taxon>
        <taxon>Bacillales</taxon>
        <taxon>Paenibacillaceae</taxon>
        <taxon>Paenibacillus</taxon>
    </lineage>
</organism>